<dbReference type="InterPro" id="IPR020017">
    <property type="entry name" value="XapX_domain"/>
</dbReference>
<keyword evidence="2" id="KW-1185">Reference proteome</keyword>
<name>A0A158KFY8_9BURK</name>
<dbReference type="InterPro" id="IPR009872">
    <property type="entry name" value="DUF1427"/>
</dbReference>
<dbReference type="Pfam" id="PF07235">
    <property type="entry name" value="DUF1427"/>
    <property type="match status" value="1"/>
</dbReference>
<gene>
    <name evidence="1" type="ORF">AWB68_05768</name>
</gene>
<proteinExistence type="predicted"/>
<accession>A0A158KFY8</accession>
<dbReference type="Proteomes" id="UP000054770">
    <property type="component" value="Unassembled WGS sequence"/>
</dbReference>
<dbReference type="NCBIfam" id="TIGR03510">
    <property type="entry name" value="XapX"/>
    <property type="match status" value="1"/>
</dbReference>
<dbReference type="EMBL" id="FCON02000089">
    <property type="protein sequence ID" value="SAL80042.1"/>
    <property type="molecule type" value="Genomic_DNA"/>
</dbReference>
<evidence type="ECO:0000313" key="2">
    <source>
        <dbReference type="Proteomes" id="UP000054770"/>
    </source>
</evidence>
<evidence type="ECO:0008006" key="3">
    <source>
        <dbReference type="Google" id="ProtNLM"/>
    </source>
</evidence>
<organism evidence="1 2">
    <name type="scientific">Caballeronia choica</name>
    <dbReference type="NCBI Taxonomy" id="326476"/>
    <lineage>
        <taxon>Bacteria</taxon>
        <taxon>Pseudomonadati</taxon>
        <taxon>Pseudomonadota</taxon>
        <taxon>Betaproteobacteria</taxon>
        <taxon>Burkholderiales</taxon>
        <taxon>Burkholderiaceae</taxon>
        <taxon>Caballeronia</taxon>
    </lineage>
</organism>
<dbReference type="AlphaFoldDB" id="A0A158KFY8"/>
<evidence type="ECO:0000313" key="1">
    <source>
        <dbReference type="EMBL" id="SAL80042.1"/>
    </source>
</evidence>
<sequence length="81" mass="8601">MGYMISLAVGFAIGLIYWLLRVQSPAPPLVALAGLLGIVLGEHAIPVVKAQFFAEAPTVQVASDAKERPTHTQTRSTNKGD</sequence>
<dbReference type="RefSeq" id="WP_087647764.1">
    <property type="nucleotide sequence ID" value="NZ_FCON02000089.1"/>
</dbReference>
<dbReference type="OrthoDB" id="9009580at2"/>
<reference evidence="1" key="1">
    <citation type="submission" date="2016-01" db="EMBL/GenBank/DDBJ databases">
        <authorList>
            <person name="Peeters C."/>
        </authorList>
    </citation>
    <scope>NUCLEOTIDE SEQUENCE [LARGE SCALE GENOMIC DNA]</scope>
    <source>
        <strain evidence="1">LMG 22940</strain>
    </source>
</reference>
<comment type="caution">
    <text evidence="1">The sequence shown here is derived from an EMBL/GenBank/DDBJ whole genome shotgun (WGS) entry which is preliminary data.</text>
</comment>
<protein>
    <recommendedName>
        <fullName evidence="3">XapX domain protein</fullName>
    </recommendedName>
</protein>